<evidence type="ECO:0000259" key="3">
    <source>
        <dbReference type="Pfam" id="PF01551"/>
    </source>
</evidence>
<dbReference type="SUPFAM" id="SSF51261">
    <property type="entry name" value="Duplicated hybrid motif"/>
    <property type="match status" value="1"/>
</dbReference>
<evidence type="ECO:0000313" key="4">
    <source>
        <dbReference type="EMBL" id="ARN79264.1"/>
    </source>
</evidence>
<dbReference type="RefSeq" id="WP_085768068.1">
    <property type="nucleotide sequence ID" value="NZ_CP019344.1"/>
</dbReference>
<dbReference type="EMBL" id="CP019344">
    <property type="protein sequence ID" value="ARN79264.1"/>
    <property type="molecule type" value="Genomic_DNA"/>
</dbReference>
<dbReference type="InterPro" id="IPR016047">
    <property type="entry name" value="M23ase_b-sheet_dom"/>
</dbReference>
<keyword evidence="2" id="KW-1133">Transmembrane helix</keyword>
<keyword evidence="2" id="KW-0472">Membrane</keyword>
<keyword evidence="2" id="KW-0812">Transmembrane</keyword>
<reference evidence="4 5" key="1">
    <citation type="submission" date="2016-11" db="EMBL/GenBank/DDBJ databases">
        <title>Trade-off between light-utilization and light-protection in marine flavobacteria.</title>
        <authorList>
            <person name="Kumagai Y."/>
        </authorList>
    </citation>
    <scope>NUCLEOTIDE SEQUENCE [LARGE SCALE GENOMIC DNA]</scope>
    <source>
        <strain evidence="4 5">JCM 13191</strain>
    </source>
</reference>
<keyword evidence="5" id="KW-1185">Reference proteome</keyword>
<sequence length="326" mass="37629">MSKVKYYYDSETLSYRRVERRKRYYFFKTLLFMVSSAAVGIACYFFADQFYDSPQYKRAVNQNAYLENQLENAQKEIDQLAAVIVDVEQRDNTIYRIYFDANPISDEQRNAGFGGVNRYREFEGYDSSKKVITLRKSLDKLKKRVAIQSKSLDEIAALAETKEELLASIPAIQPVRNQDLTRMASGYGYRTDPFNKTRKFHYGMDFTAPRGTPVFATGDGVVTRADANSSGYGNHIRIDHGFGYVSLYAHLRRRKPYNVRKGQRVKRGDIIGYVGSTGRSQAPHLHYEVFKDGERINPINFYYGNLSPEEFNELLKKSQQENISLD</sequence>
<dbReference type="Gene3D" id="2.70.70.10">
    <property type="entry name" value="Glucose Permease (Domain IIA)"/>
    <property type="match status" value="1"/>
</dbReference>
<dbReference type="AlphaFoldDB" id="A0A1W6MNS5"/>
<dbReference type="Proteomes" id="UP000193431">
    <property type="component" value="Chromosome"/>
</dbReference>
<evidence type="ECO:0000313" key="5">
    <source>
        <dbReference type="Proteomes" id="UP000193431"/>
    </source>
</evidence>
<feature type="domain" description="M23ase beta-sheet core" evidence="3">
    <location>
        <begin position="199"/>
        <end position="298"/>
    </location>
</feature>
<name>A0A1W6MNS5_9FLAO</name>
<dbReference type="Pfam" id="PF01551">
    <property type="entry name" value="Peptidase_M23"/>
    <property type="match status" value="1"/>
</dbReference>
<dbReference type="InterPro" id="IPR011055">
    <property type="entry name" value="Dup_hybrid_motif"/>
</dbReference>
<dbReference type="STRING" id="331648.BST97_15425"/>
<dbReference type="GO" id="GO:0004222">
    <property type="term" value="F:metalloendopeptidase activity"/>
    <property type="evidence" value="ECO:0007669"/>
    <property type="project" value="TreeGrafter"/>
</dbReference>
<evidence type="ECO:0000256" key="2">
    <source>
        <dbReference type="SAM" id="Phobius"/>
    </source>
</evidence>
<organism evidence="4 5">
    <name type="scientific">Nonlabens spongiae</name>
    <dbReference type="NCBI Taxonomy" id="331648"/>
    <lineage>
        <taxon>Bacteria</taxon>
        <taxon>Pseudomonadati</taxon>
        <taxon>Bacteroidota</taxon>
        <taxon>Flavobacteriia</taxon>
        <taxon>Flavobacteriales</taxon>
        <taxon>Flavobacteriaceae</taxon>
        <taxon>Nonlabens</taxon>
    </lineage>
</organism>
<proteinExistence type="predicted"/>
<dbReference type="InterPro" id="IPR050570">
    <property type="entry name" value="Cell_wall_metabolism_enzyme"/>
</dbReference>
<evidence type="ECO:0000256" key="1">
    <source>
        <dbReference type="SAM" id="Coils"/>
    </source>
</evidence>
<dbReference type="CDD" id="cd12797">
    <property type="entry name" value="M23_peptidase"/>
    <property type="match status" value="1"/>
</dbReference>
<keyword evidence="1" id="KW-0175">Coiled coil</keyword>
<dbReference type="PANTHER" id="PTHR21666:SF286">
    <property type="entry name" value="LIPOPROTEIN NLPD"/>
    <property type="match status" value="1"/>
</dbReference>
<dbReference type="FunFam" id="2.70.70.10:FF:000006">
    <property type="entry name" value="M23 family peptidase"/>
    <property type="match status" value="1"/>
</dbReference>
<accession>A0A1W6MNS5</accession>
<protein>
    <submittedName>
        <fullName evidence="4">Peptidase M23</fullName>
    </submittedName>
</protein>
<dbReference type="OrthoDB" id="9810477at2"/>
<dbReference type="PANTHER" id="PTHR21666">
    <property type="entry name" value="PEPTIDASE-RELATED"/>
    <property type="match status" value="1"/>
</dbReference>
<feature type="transmembrane region" description="Helical" evidence="2">
    <location>
        <begin position="25"/>
        <end position="47"/>
    </location>
</feature>
<feature type="coiled-coil region" evidence="1">
    <location>
        <begin position="56"/>
        <end position="90"/>
    </location>
</feature>
<gene>
    <name evidence="4" type="ORF">BST97_15425</name>
</gene>